<dbReference type="InterPro" id="IPR036520">
    <property type="entry name" value="UPF0759_sf"/>
</dbReference>
<dbReference type="EMBL" id="BAAATD010000002">
    <property type="protein sequence ID" value="GAA2590197.1"/>
    <property type="molecule type" value="Genomic_DNA"/>
</dbReference>
<accession>A0ABN3PK19</accession>
<evidence type="ECO:0000313" key="2">
    <source>
        <dbReference type="Proteomes" id="UP001501509"/>
    </source>
</evidence>
<dbReference type="RefSeq" id="WP_344540402.1">
    <property type="nucleotide sequence ID" value="NZ_BAAATD010000002.1"/>
</dbReference>
<evidence type="ECO:0000313" key="1">
    <source>
        <dbReference type="EMBL" id="GAA2590197.1"/>
    </source>
</evidence>
<gene>
    <name evidence="1" type="ORF">GCM10010411_23920</name>
</gene>
<dbReference type="Gene3D" id="3.20.20.410">
    <property type="entry name" value="Protein of unknown function UPF0759"/>
    <property type="match status" value="1"/>
</dbReference>
<protein>
    <submittedName>
        <fullName evidence="1">Uncharacterized protein</fullName>
    </submittedName>
</protein>
<proteinExistence type="predicted"/>
<organism evidence="1 2">
    <name type="scientific">Actinomadura fulvescens</name>
    <dbReference type="NCBI Taxonomy" id="46160"/>
    <lineage>
        <taxon>Bacteria</taxon>
        <taxon>Bacillati</taxon>
        <taxon>Actinomycetota</taxon>
        <taxon>Actinomycetes</taxon>
        <taxon>Streptosporangiales</taxon>
        <taxon>Thermomonosporaceae</taxon>
        <taxon>Actinomadura</taxon>
    </lineage>
</organism>
<keyword evidence="2" id="KW-1185">Reference proteome</keyword>
<sequence>MNVETLHLEGLATMALPRLCRSAPSQLIERGESDATLAIVRFHGHCTRWDSRNLYDRFVHLYSEDELRTWTNGLQKPKPRTPRRLR</sequence>
<comment type="caution">
    <text evidence="1">The sequence shown here is derived from an EMBL/GenBank/DDBJ whole genome shotgun (WGS) entry which is preliminary data.</text>
</comment>
<dbReference type="Proteomes" id="UP001501509">
    <property type="component" value="Unassembled WGS sequence"/>
</dbReference>
<reference evidence="1 2" key="1">
    <citation type="journal article" date="2019" name="Int. J. Syst. Evol. Microbiol.">
        <title>The Global Catalogue of Microorganisms (GCM) 10K type strain sequencing project: providing services to taxonomists for standard genome sequencing and annotation.</title>
        <authorList>
            <consortium name="The Broad Institute Genomics Platform"/>
            <consortium name="The Broad Institute Genome Sequencing Center for Infectious Disease"/>
            <person name="Wu L."/>
            <person name="Ma J."/>
        </authorList>
    </citation>
    <scope>NUCLEOTIDE SEQUENCE [LARGE SCALE GENOMIC DNA]</scope>
    <source>
        <strain evidence="1 2">JCM 6833</strain>
    </source>
</reference>
<name>A0ABN3PK19_9ACTN</name>